<sequence length="361" mass="39310">MTPSNTRATSSPDAPRRIAVIGAGMAGIACARTLAQAGHEVTVFEKSRGAGGRMATKSTNFGGFDHGAQYFTVRDPRFALALETAKGIAKPWSANLVRVLDPFGRVAAAGLPAREPHYVPTPGMNALVQHWARPLVDAGQLHLETLVTRIERDTFTPKKWQLRTNGMPGTPDAEQVFSGFDVVLLALPNPQAQALLENSAQAPKLVREIGKVRVAPCWTLMLAFPQAIQPTMSHIGPQWNAARSTHHRIAWLARESSKPGRAGVERWTVQASAAWSHEHLEDSDDRIQGKLLRAFSEVTGIRAEPSFAAVHRWRYAQTIQPLGQSHLWDKAARIGACGDWCIGHRIEDAFVSGLELALAVA</sequence>
<dbReference type="InterPro" id="IPR002937">
    <property type="entry name" value="Amino_oxidase"/>
</dbReference>
<name>A0A1P8JW11_9BURK</name>
<reference evidence="2 3" key="1">
    <citation type="submission" date="2017-01" db="EMBL/GenBank/DDBJ databases">
        <authorList>
            <person name="Mah S.A."/>
            <person name="Swanson W.J."/>
            <person name="Moy G.W."/>
            <person name="Vacquier V.D."/>
        </authorList>
    </citation>
    <scope>NUCLEOTIDE SEQUENCE [LARGE SCALE GENOMIC DNA]</scope>
    <source>
        <strain evidence="2 3">DCY110</strain>
    </source>
</reference>
<dbReference type="Pfam" id="PF13450">
    <property type="entry name" value="NAD_binding_8"/>
    <property type="match status" value="1"/>
</dbReference>
<dbReference type="PANTHER" id="PTHR16128:SF5">
    <property type="entry name" value="FAD_NAD(P)-BINDING OXIDOREDUCTASE FAMILY PROTEIN"/>
    <property type="match status" value="1"/>
</dbReference>
<dbReference type="PANTHER" id="PTHR16128">
    <property type="entry name" value="FAD/NAD(P)-BINDING OXIDOREDUCTASE FAMILY PROTEIN"/>
    <property type="match status" value="1"/>
</dbReference>
<protein>
    <submittedName>
        <fullName evidence="2">Amine oxidase</fullName>
    </submittedName>
</protein>
<dbReference type="InterPro" id="IPR036188">
    <property type="entry name" value="FAD/NAD-bd_sf"/>
</dbReference>
<accession>A0A1P8JW11</accession>
<dbReference type="AlphaFoldDB" id="A0A1P8JW11"/>
<dbReference type="Proteomes" id="UP000186609">
    <property type="component" value="Chromosome"/>
</dbReference>
<proteinExistence type="predicted"/>
<keyword evidence="3" id="KW-1185">Reference proteome</keyword>
<dbReference type="GO" id="GO:0016491">
    <property type="term" value="F:oxidoreductase activity"/>
    <property type="evidence" value="ECO:0007669"/>
    <property type="project" value="InterPro"/>
</dbReference>
<dbReference type="OrthoDB" id="5792777at2"/>
<feature type="domain" description="Amine oxidase" evidence="1">
    <location>
        <begin position="114"/>
        <end position="357"/>
    </location>
</feature>
<evidence type="ECO:0000259" key="1">
    <source>
        <dbReference type="Pfam" id="PF01593"/>
    </source>
</evidence>
<evidence type="ECO:0000313" key="3">
    <source>
        <dbReference type="Proteomes" id="UP000186609"/>
    </source>
</evidence>
<dbReference type="Pfam" id="PF01593">
    <property type="entry name" value="Amino_oxidase"/>
    <property type="match status" value="1"/>
</dbReference>
<dbReference type="PRINTS" id="PR00419">
    <property type="entry name" value="ADXRDTASE"/>
</dbReference>
<organism evidence="2 3">
    <name type="scientific">Rhodoferax koreensis</name>
    <dbReference type="NCBI Taxonomy" id="1842727"/>
    <lineage>
        <taxon>Bacteria</taxon>
        <taxon>Pseudomonadati</taxon>
        <taxon>Pseudomonadota</taxon>
        <taxon>Betaproteobacteria</taxon>
        <taxon>Burkholderiales</taxon>
        <taxon>Comamonadaceae</taxon>
        <taxon>Rhodoferax</taxon>
    </lineage>
</organism>
<gene>
    <name evidence="2" type="ORF">RD110_12660</name>
</gene>
<evidence type="ECO:0000313" key="2">
    <source>
        <dbReference type="EMBL" id="APW37934.1"/>
    </source>
</evidence>
<dbReference type="PROSITE" id="PS51257">
    <property type="entry name" value="PROKAR_LIPOPROTEIN"/>
    <property type="match status" value="1"/>
</dbReference>
<dbReference type="SUPFAM" id="SSF51905">
    <property type="entry name" value="FAD/NAD(P)-binding domain"/>
    <property type="match status" value="1"/>
</dbReference>
<dbReference type="RefSeq" id="WP_076199813.1">
    <property type="nucleotide sequence ID" value="NZ_CP019236.1"/>
</dbReference>
<dbReference type="EMBL" id="CP019236">
    <property type="protein sequence ID" value="APW37934.1"/>
    <property type="molecule type" value="Genomic_DNA"/>
</dbReference>
<dbReference type="Gene3D" id="3.50.50.60">
    <property type="entry name" value="FAD/NAD(P)-binding domain"/>
    <property type="match status" value="1"/>
</dbReference>
<dbReference type="STRING" id="1842727.RD110_12660"/>
<dbReference type="Gene3D" id="3.90.660.10">
    <property type="match status" value="1"/>
</dbReference>
<dbReference type="KEGG" id="rhy:RD110_12660"/>